<evidence type="ECO:0000256" key="4">
    <source>
        <dbReference type="ARBA" id="ARBA00025779"/>
    </source>
</evidence>
<reference evidence="6 7" key="1">
    <citation type="submission" date="2013-07" db="EMBL/GenBank/DDBJ databases">
        <title>The Genome Sequence of Cryptococcus heveanensis BCC8398.</title>
        <authorList>
            <consortium name="The Broad Institute Genome Sequencing Platform"/>
            <person name="Cuomo C."/>
            <person name="Litvintseva A."/>
            <person name="Chen Y."/>
            <person name="Heitman J."/>
            <person name="Sun S."/>
            <person name="Springer D."/>
            <person name="Dromer F."/>
            <person name="Young S.K."/>
            <person name="Zeng Q."/>
            <person name="Gargeya S."/>
            <person name="Fitzgerald M."/>
            <person name="Abouelleil A."/>
            <person name="Alvarado L."/>
            <person name="Berlin A.M."/>
            <person name="Chapman S.B."/>
            <person name="Dewar J."/>
            <person name="Goldberg J."/>
            <person name="Griggs A."/>
            <person name="Gujja S."/>
            <person name="Hansen M."/>
            <person name="Howarth C."/>
            <person name="Imamovic A."/>
            <person name="Larimer J."/>
            <person name="McCowan C."/>
            <person name="Murphy C."/>
            <person name="Pearson M."/>
            <person name="Priest M."/>
            <person name="Roberts A."/>
            <person name="Saif S."/>
            <person name="Shea T."/>
            <person name="Sykes S."/>
            <person name="Wortman J."/>
            <person name="Nusbaum C."/>
            <person name="Birren B."/>
        </authorList>
    </citation>
    <scope>NUCLEOTIDE SEQUENCE [LARGE SCALE GENOMIC DNA]</scope>
    <source>
        <strain evidence="6 7">BCC8398</strain>
    </source>
</reference>
<comment type="similarity">
    <text evidence="4">Belongs to the TBCB family.</text>
</comment>
<organism evidence="6 7">
    <name type="scientific">Kwoniella heveanensis BCC8398</name>
    <dbReference type="NCBI Taxonomy" id="1296120"/>
    <lineage>
        <taxon>Eukaryota</taxon>
        <taxon>Fungi</taxon>
        <taxon>Dikarya</taxon>
        <taxon>Basidiomycota</taxon>
        <taxon>Agaricomycotina</taxon>
        <taxon>Tremellomycetes</taxon>
        <taxon>Tremellales</taxon>
        <taxon>Cryptococcaceae</taxon>
        <taxon>Kwoniella</taxon>
    </lineage>
</organism>
<dbReference type="InterPro" id="IPR000938">
    <property type="entry name" value="CAP-Gly_domain"/>
</dbReference>
<dbReference type="SUPFAM" id="SSF74924">
    <property type="entry name" value="Cap-Gly domain"/>
    <property type="match status" value="1"/>
</dbReference>
<dbReference type="GO" id="GO:0005938">
    <property type="term" value="C:cell cortex"/>
    <property type="evidence" value="ECO:0007669"/>
    <property type="project" value="TreeGrafter"/>
</dbReference>
<gene>
    <name evidence="6" type="ORF">I316_02977</name>
</gene>
<dbReference type="InterPro" id="IPR029071">
    <property type="entry name" value="Ubiquitin-like_domsf"/>
</dbReference>
<dbReference type="AlphaFoldDB" id="A0A1B9GWU6"/>
<dbReference type="PANTHER" id="PTHR18916">
    <property type="entry name" value="DYNACTIN 1-RELATED MICROTUBULE-BINDING"/>
    <property type="match status" value="1"/>
</dbReference>
<dbReference type="Proteomes" id="UP000092666">
    <property type="component" value="Unassembled WGS sequence"/>
</dbReference>
<dbReference type="Gene3D" id="2.30.30.190">
    <property type="entry name" value="CAP Gly-rich-like domain"/>
    <property type="match status" value="1"/>
</dbReference>
<keyword evidence="3" id="KW-0143">Chaperone</keyword>
<keyword evidence="2" id="KW-0963">Cytoplasm</keyword>
<evidence type="ECO:0000256" key="1">
    <source>
        <dbReference type="ARBA" id="ARBA00004496"/>
    </source>
</evidence>
<dbReference type="GO" id="GO:0031122">
    <property type="term" value="P:cytoplasmic microtubule organization"/>
    <property type="evidence" value="ECO:0007669"/>
    <property type="project" value="TreeGrafter"/>
</dbReference>
<dbReference type="InterPro" id="IPR000626">
    <property type="entry name" value="Ubiquitin-like_dom"/>
</dbReference>
<proteinExistence type="inferred from homology"/>
<evidence type="ECO:0000259" key="5">
    <source>
        <dbReference type="PROSITE" id="PS50245"/>
    </source>
</evidence>
<dbReference type="Gene3D" id="3.10.20.90">
    <property type="entry name" value="Phosphatidylinositol 3-kinase Catalytic Subunit, Chain A, domain 1"/>
    <property type="match status" value="1"/>
</dbReference>
<comment type="subcellular location">
    <subcellularLocation>
        <location evidence="1">Cytoplasm</location>
    </subcellularLocation>
</comment>
<feature type="domain" description="CAP-Gly" evidence="5">
    <location>
        <begin position="185"/>
        <end position="220"/>
    </location>
</feature>
<dbReference type="Pfam" id="PF01302">
    <property type="entry name" value="CAP_GLY"/>
    <property type="match status" value="1"/>
</dbReference>
<keyword evidence="7" id="KW-1185">Reference proteome</keyword>
<dbReference type="EMBL" id="KI669499">
    <property type="protein sequence ID" value="OCF35425.1"/>
    <property type="molecule type" value="Genomic_DNA"/>
</dbReference>
<accession>A0A1B9GWU6</accession>
<evidence type="ECO:0000256" key="3">
    <source>
        <dbReference type="ARBA" id="ARBA00023186"/>
    </source>
</evidence>
<protein>
    <submittedName>
        <fullName evidence="6">Tubulin-folding cofactor B</fullName>
    </submittedName>
</protein>
<sequence>MAIISVFVSSPDTHSERRIDPDLSVSQLKDKLVPITGISPQYQVISLFKSTDAVATGKPFVKLEGDESKSLKSFGIEEWNCIKVDNTDPNYRPGEFTDETNLERFELTNEEYEKRQDTVLSHLKANKLGRFADVPTNLTYPHPSALEEIDPSIRVGARCEVSHGGLGKRGTVRFVGVASGIGKGGVWIGVELDEPLGKSDGEVEGKRYFQCSPRHATFVRPDKVTIGDFPEEDLFASDEDEI</sequence>
<evidence type="ECO:0000313" key="7">
    <source>
        <dbReference type="Proteomes" id="UP000092666"/>
    </source>
</evidence>
<dbReference type="InterPro" id="IPR036859">
    <property type="entry name" value="CAP-Gly_dom_sf"/>
</dbReference>
<reference evidence="7" key="2">
    <citation type="submission" date="2013-12" db="EMBL/GenBank/DDBJ databases">
        <title>Evolution of pathogenesis and genome organization in the Tremellales.</title>
        <authorList>
            <person name="Cuomo C."/>
            <person name="Litvintseva A."/>
            <person name="Heitman J."/>
            <person name="Chen Y."/>
            <person name="Sun S."/>
            <person name="Springer D."/>
            <person name="Dromer F."/>
            <person name="Young S."/>
            <person name="Zeng Q."/>
            <person name="Chapman S."/>
            <person name="Gujja S."/>
            <person name="Saif S."/>
            <person name="Birren B."/>
        </authorList>
    </citation>
    <scope>NUCLEOTIDE SEQUENCE [LARGE SCALE GENOMIC DNA]</scope>
    <source>
        <strain evidence="7">BCC8398</strain>
    </source>
</reference>
<dbReference type="OrthoDB" id="5295208at2759"/>
<evidence type="ECO:0000256" key="2">
    <source>
        <dbReference type="ARBA" id="ARBA00022490"/>
    </source>
</evidence>
<dbReference type="PROSITE" id="PS50245">
    <property type="entry name" value="CAP_GLY_2"/>
    <property type="match status" value="1"/>
</dbReference>
<dbReference type="SMART" id="SM01052">
    <property type="entry name" value="CAP_GLY"/>
    <property type="match status" value="1"/>
</dbReference>
<evidence type="ECO:0000313" key="6">
    <source>
        <dbReference type="EMBL" id="OCF35425.1"/>
    </source>
</evidence>
<name>A0A1B9GWU6_9TREE</name>
<dbReference type="STRING" id="1296120.A0A1B9GWU6"/>
<dbReference type="GO" id="GO:0035371">
    <property type="term" value="C:microtubule plus-end"/>
    <property type="evidence" value="ECO:0007669"/>
    <property type="project" value="TreeGrafter"/>
</dbReference>
<dbReference type="SUPFAM" id="SSF54236">
    <property type="entry name" value="Ubiquitin-like"/>
    <property type="match status" value="1"/>
</dbReference>
<dbReference type="PANTHER" id="PTHR18916:SF85">
    <property type="entry name" value="TUBULIN-FOLDING COFACTOR B"/>
    <property type="match status" value="1"/>
</dbReference>
<dbReference type="GO" id="GO:0051010">
    <property type="term" value="F:microtubule plus-end binding"/>
    <property type="evidence" value="ECO:0007669"/>
    <property type="project" value="TreeGrafter"/>
</dbReference>
<dbReference type="GO" id="GO:0005634">
    <property type="term" value="C:nucleus"/>
    <property type="evidence" value="ECO:0007669"/>
    <property type="project" value="TreeGrafter"/>
</dbReference>
<dbReference type="Pfam" id="PF14560">
    <property type="entry name" value="Ubiquitin_2"/>
    <property type="match status" value="1"/>
</dbReference>